<sequence length="91" mass="10575">MKKRLTLKNIIIALLIAYSVISVVNQQVKVNQIKKEMSKEETELDTLKEKNQKLQDEVDLSKTDLYIEKMARERLGYVKGNEIPVINNKTQ</sequence>
<feature type="coiled-coil region" evidence="7">
    <location>
        <begin position="23"/>
        <end position="64"/>
    </location>
</feature>
<keyword evidence="9" id="KW-1185">Reference proteome</keyword>
<evidence type="ECO:0000313" key="9">
    <source>
        <dbReference type="Proteomes" id="UP000198619"/>
    </source>
</evidence>
<evidence type="ECO:0000256" key="5">
    <source>
        <dbReference type="ARBA" id="ARBA00023136"/>
    </source>
</evidence>
<reference evidence="8 9" key="1">
    <citation type="submission" date="2016-10" db="EMBL/GenBank/DDBJ databases">
        <authorList>
            <person name="de Groot N.N."/>
        </authorList>
    </citation>
    <scope>NUCLEOTIDE SEQUENCE [LARGE SCALE GENOMIC DNA]</scope>
    <source>
        <strain evidence="8 9">DSM 12271</strain>
    </source>
</reference>
<dbReference type="InterPro" id="IPR023081">
    <property type="entry name" value="Cell_div_FtsB"/>
</dbReference>
<dbReference type="OrthoDB" id="9815382at2"/>
<keyword evidence="5" id="KW-0472">Membrane</keyword>
<accession>A0A1I0YNY3</accession>
<keyword evidence="3" id="KW-0812">Transmembrane</keyword>
<dbReference type="Proteomes" id="UP000198619">
    <property type="component" value="Unassembled WGS sequence"/>
</dbReference>
<keyword evidence="4" id="KW-1133">Transmembrane helix</keyword>
<dbReference type="PANTHER" id="PTHR37485:SF1">
    <property type="entry name" value="CELL DIVISION PROTEIN FTSB"/>
    <property type="match status" value="1"/>
</dbReference>
<dbReference type="AlphaFoldDB" id="A0A1I0YNY3"/>
<evidence type="ECO:0000256" key="1">
    <source>
        <dbReference type="ARBA" id="ARBA00022475"/>
    </source>
</evidence>
<name>A0A1I0YNY3_9CLOT</name>
<protein>
    <submittedName>
        <fullName evidence="8">Cell division protein FtsL</fullName>
    </submittedName>
</protein>
<keyword evidence="2 8" id="KW-0132">Cell division</keyword>
<proteinExistence type="predicted"/>
<dbReference type="STRING" id="84698.SAMN04488528_10143"/>
<dbReference type="Pfam" id="PF04977">
    <property type="entry name" value="DivIC"/>
    <property type="match status" value="1"/>
</dbReference>
<gene>
    <name evidence="8" type="ORF">SAMN04488528_10143</name>
</gene>
<dbReference type="InterPro" id="IPR007060">
    <property type="entry name" value="FtsL/DivIC"/>
</dbReference>
<organism evidence="8 9">
    <name type="scientific">Clostridium frigidicarnis</name>
    <dbReference type="NCBI Taxonomy" id="84698"/>
    <lineage>
        <taxon>Bacteria</taxon>
        <taxon>Bacillati</taxon>
        <taxon>Bacillota</taxon>
        <taxon>Clostridia</taxon>
        <taxon>Eubacteriales</taxon>
        <taxon>Clostridiaceae</taxon>
        <taxon>Clostridium</taxon>
    </lineage>
</organism>
<dbReference type="EMBL" id="FOKI01000014">
    <property type="protein sequence ID" value="SFB14170.1"/>
    <property type="molecule type" value="Genomic_DNA"/>
</dbReference>
<evidence type="ECO:0000256" key="4">
    <source>
        <dbReference type="ARBA" id="ARBA00022989"/>
    </source>
</evidence>
<evidence type="ECO:0000313" key="8">
    <source>
        <dbReference type="EMBL" id="SFB14170.1"/>
    </source>
</evidence>
<dbReference type="RefSeq" id="WP_090041109.1">
    <property type="nucleotide sequence ID" value="NZ_FOKI01000014.1"/>
</dbReference>
<evidence type="ECO:0000256" key="6">
    <source>
        <dbReference type="ARBA" id="ARBA00023306"/>
    </source>
</evidence>
<dbReference type="PANTHER" id="PTHR37485">
    <property type="entry name" value="CELL DIVISION PROTEIN FTSB"/>
    <property type="match status" value="1"/>
</dbReference>
<dbReference type="GO" id="GO:0043093">
    <property type="term" value="P:FtsZ-dependent cytokinesis"/>
    <property type="evidence" value="ECO:0007669"/>
    <property type="project" value="TreeGrafter"/>
</dbReference>
<keyword evidence="6" id="KW-0131">Cell cycle</keyword>
<evidence type="ECO:0000256" key="7">
    <source>
        <dbReference type="SAM" id="Coils"/>
    </source>
</evidence>
<evidence type="ECO:0000256" key="2">
    <source>
        <dbReference type="ARBA" id="ARBA00022618"/>
    </source>
</evidence>
<keyword evidence="7" id="KW-0175">Coiled coil</keyword>
<evidence type="ECO:0000256" key="3">
    <source>
        <dbReference type="ARBA" id="ARBA00022692"/>
    </source>
</evidence>
<dbReference type="GO" id="GO:0030428">
    <property type="term" value="C:cell septum"/>
    <property type="evidence" value="ECO:0007669"/>
    <property type="project" value="TreeGrafter"/>
</dbReference>
<keyword evidence="1" id="KW-1003">Cell membrane</keyword>